<evidence type="ECO:0000313" key="3">
    <source>
        <dbReference type="Proteomes" id="UP001341840"/>
    </source>
</evidence>
<reference evidence="2 3" key="1">
    <citation type="journal article" date="2023" name="Plants (Basel)">
        <title>Bridging the Gap: Combining Genomics and Transcriptomics Approaches to Understand Stylosanthes scabra, an Orphan Legume from the Brazilian Caatinga.</title>
        <authorList>
            <person name="Ferreira-Neto J.R.C."/>
            <person name="da Silva M.D."/>
            <person name="Binneck E."/>
            <person name="de Melo N.F."/>
            <person name="da Silva R.H."/>
            <person name="de Melo A.L.T.M."/>
            <person name="Pandolfi V."/>
            <person name="Bustamante F.O."/>
            <person name="Brasileiro-Vidal A.C."/>
            <person name="Benko-Iseppon A.M."/>
        </authorList>
    </citation>
    <scope>NUCLEOTIDE SEQUENCE [LARGE SCALE GENOMIC DNA]</scope>
    <source>
        <tissue evidence="2">Leaves</tissue>
    </source>
</reference>
<dbReference type="EMBL" id="JASCZI010151240">
    <property type="protein sequence ID" value="MED6171260.1"/>
    <property type="molecule type" value="Genomic_DNA"/>
</dbReference>
<sequence>MYLNLPPAVYLDRPILMIPTPGLPQTGQQSYRPKQRIFRLPAPLLNVSTPDQPPQHPAAEHQPQPPSAEYLEQPNRDAVSSETITAAAGRTSSRLLKHITNPPFNPPKKN</sequence>
<protein>
    <submittedName>
        <fullName evidence="2">Uncharacterized protein</fullName>
    </submittedName>
</protein>
<organism evidence="2 3">
    <name type="scientific">Stylosanthes scabra</name>
    <dbReference type="NCBI Taxonomy" id="79078"/>
    <lineage>
        <taxon>Eukaryota</taxon>
        <taxon>Viridiplantae</taxon>
        <taxon>Streptophyta</taxon>
        <taxon>Embryophyta</taxon>
        <taxon>Tracheophyta</taxon>
        <taxon>Spermatophyta</taxon>
        <taxon>Magnoliopsida</taxon>
        <taxon>eudicotyledons</taxon>
        <taxon>Gunneridae</taxon>
        <taxon>Pentapetalae</taxon>
        <taxon>rosids</taxon>
        <taxon>fabids</taxon>
        <taxon>Fabales</taxon>
        <taxon>Fabaceae</taxon>
        <taxon>Papilionoideae</taxon>
        <taxon>50 kb inversion clade</taxon>
        <taxon>dalbergioids sensu lato</taxon>
        <taxon>Dalbergieae</taxon>
        <taxon>Pterocarpus clade</taxon>
        <taxon>Stylosanthes</taxon>
    </lineage>
</organism>
<comment type="caution">
    <text evidence="2">The sequence shown here is derived from an EMBL/GenBank/DDBJ whole genome shotgun (WGS) entry which is preliminary data.</text>
</comment>
<gene>
    <name evidence="2" type="ORF">PIB30_039158</name>
</gene>
<accession>A0ABU6VFP0</accession>
<dbReference type="Proteomes" id="UP001341840">
    <property type="component" value="Unassembled WGS sequence"/>
</dbReference>
<name>A0ABU6VFP0_9FABA</name>
<feature type="compositionally biased region" description="Polar residues" evidence="1">
    <location>
        <begin position="78"/>
        <end position="94"/>
    </location>
</feature>
<feature type="region of interest" description="Disordered" evidence="1">
    <location>
        <begin position="44"/>
        <end position="110"/>
    </location>
</feature>
<keyword evidence="3" id="KW-1185">Reference proteome</keyword>
<evidence type="ECO:0000313" key="2">
    <source>
        <dbReference type="EMBL" id="MED6171260.1"/>
    </source>
</evidence>
<evidence type="ECO:0000256" key="1">
    <source>
        <dbReference type="SAM" id="MobiDB-lite"/>
    </source>
</evidence>
<proteinExistence type="predicted"/>